<proteinExistence type="predicted"/>
<accession>A0AA97I682</accession>
<dbReference type="RefSeq" id="WP_317138824.1">
    <property type="nucleotide sequence ID" value="NZ_CP118157.1"/>
</dbReference>
<evidence type="ECO:0000313" key="5">
    <source>
        <dbReference type="Proteomes" id="UP001305498"/>
    </source>
</evidence>
<evidence type="ECO:0000256" key="2">
    <source>
        <dbReference type="ARBA" id="ARBA00023315"/>
    </source>
</evidence>
<name>A0AA97I682_9MICO</name>
<dbReference type="InterPro" id="IPR050832">
    <property type="entry name" value="Bact_Acetyltransf"/>
</dbReference>
<dbReference type="CDD" id="cd04301">
    <property type="entry name" value="NAT_SF"/>
    <property type="match status" value="1"/>
</dbReference>
<dbReference type="KEGG" id="mbet:N8K70_13285"/>
<evidence type="ECO:0000259" key="3">
    <source>
        <dbReference type="PROSITE" id="PS51186"/>
    </source>
</evidence>
<dbReference type="PANTHER" id="PTHR43877:SF2">
    <property type="entry name" value="AMINOALKYLPHOSPHONATE N-ACETYLTRANSFERASE-RELATED"/>
    <property type="match status" value="1"/>
</dbReference>
<dbReference type="GO" id="GO:0016747">
    <property type="term" value="F:acyltransferase activity, transferring groups other than amino-acyl groups"/>
    <property type="evidence" value="ECO:0007669"/>
    <property type="project" value="InterPro"/>
</dbReference>
<dbReference type="EMBL" id="CP118157">
    <property type="protein sequence ID" value="WOF22352.1"/>
    <property type="molecule type" value="Genomic_DNA"/>
</dbReference>
<dbReference type="InterPro" id="IPR016181">
    <property type="entry name" value="Acyl_CoA_acyltransferase"/>
</dbReference>
<keyword evidence="5" id="KW-1185">Reference proteome</keyword>
<dbReference type="AlphaFoldDB" id="A0AA97I682"/>
<dbReference type="Pfam" id="PF00583">
    <property type="entry name" value="Acetyltransf_1"/>
    <property type="match status" value="1"/>
</dbReference>
<dbReference type="SUPFAM" id="SSF55729">
    <property type="entry name" value="Acyl-CoA N-acyltransferases (Nat)"/>
    <property type="match status" value="1"/>
</dbReference>
<feature type="domain" description="N-acetyltransferase" evidence="3">
    <location>
        <begin position="1"/>
        <end position="156"/>
    </location>
</feature>
<keyword evidence="2" id="KW-0012">Acyltransferase</keyword>
<sequence>MTASDYLVGDGDWDDPALIDLLRRSAEEVLPLYAEDDLSKQRVAPLVREDVVSVSVVRRGEEVVAAGVIAHVHDAFEVKRLTVASAHRRRGLARIVLRDLERRAAERGIVRLRLQTGFRQDAAIALYESESWHPIAPFGPYSDDDLISRCFEKEIA</sequence>
<evidence type="ECO:0000313" key="4">
    <source>
        <dbReference type="EMBL" id="WOF22352.1"/>
    </source>
</evidence>
<dbReference type="InterPro" id="IPR000182">
    <property type="entry name" value="GNAT_dom"/>
</dbReference>
<dbReference type="Gene3D" id="3.40.630.30">
    <property type="match status" value="1"/>
</dbReference>
<organism evidence="4 5">
    <name type="scientific">Microbacterium betulae</name>
    <dbReference type="NCBI Taxonomy" id="2981139"/>
    <lineage>
        <taxon>Bacteria</taxon>
        <taxon>Bacillati</taxon>
        <taxon>Actinomycetota</taxon>
        <taxon>Actinomycetes</taxon>
        <taxon>Micrococcales</taxon>
        <taxon>Microbacteriaceae</taxon>
        <taxon>Microbacterium</taxon>
    </lineage>
</organism>
<dbReference type="Proteomes" id="UP001305498">
    <property type="component" value="Chromosome"/>
</dbReference>
<evidence type="ECO:0000256" key="1">
    <source>
        <dbReference type="ARBA" id="ARBA00022679"/>
    </source>
</evidence>
<dbReference type="PROSITE" id="PS51186">
    <property type="entry name" value="GNAT"/>
    <property type="match status" value="1"/>
</dbReference>
<keyword evidence="1" id="KW-0808">Transferase</keyword>
<protein>
    <submittedName>
        <fullName evidence="4">GNAT family N-acetyltransferase</fullName>
    </submittedName>
</protein>
<gene>
    <name evidence="4" type="ORF">N8K70_13285</name>
</gene>
<reference evidence="4 5" key="1">
    <citation type="submission" date="2023-02" db="EMBL/GenBank/DDBJ databases">
        <title>Microbacterium betulae sp. nov., isolated from birch wood.</title>
        <authorList>
            <person name="Pasciak M."/>
            <person name="Pawlik K.J."/>
            <person name="Martynowski D."/>
            <person name="Laczmanski L."/>
            <person name="Ciekot J."/>
            <person name="Szponar B."/>
            <person name="Wojcik-Fatla A."/>
            <person name="Mackiewicz B."/>
            <person name="Farian E."/>
            <person name="Cholewa G."/>
            <person name="Cholewa A."/>
            <person name="Dutkiewicz J."/>
        </authorList>
    </citation>
    <scope>NUCLEOTIDE SEQUENCE [LARGE SCALE GENOMIC DNA]</scope>
    <source>
        <strain evidence="4 5">AB</strain>
    </source>
</reference>
<dbReference type="PANTHER" id="PTHR43877">
    <property type="entry name" value="AMINOALKYLPHOSPHONATE N-ACETYLTRANSFERASE-RELATED-RELATED"/>
    <property type="match status" value="1"/>
</dbReference>